<dbReference type="InterPro" id="IPR058240">
    <property type="entry name" value="rSAM_sf"/>
</dbReference>
<dbReference type="SUPFAM" id="SSF102114">
    <property type="entry name" value="Radical SAM enzymes"/>
    <property type="match status" value="1"/>
</dbReference>
<dbReference type="InterPro" id="IPR006638">
    <property type="entry name" value="Elp3/MiaA/NifB-like_rSAM"/>
</dbReference>
<dbReference type="PROSITE" id="PS51918">
    <property type="entry name" value="RADICAL_SAM"/>
    <property type="match status" value="1"/>
</dbReference>
<sequence length="373" mass="39729">MSTATLSRLALEEVKIAALASGVRIAPAVLEQLGGTQHLTVHEYATTGGITLLLGEDVYVNAPFDEPFCAASPLELVHGADGALVLRLGELTVEVVTVLPLPGYLSARDPRGRLVAETTMSHADRIRVSPLVGCVYDCAFCDLAPLRYQPREAEQILAGIDVALRDDALPPRHLLISGGSPARGQRHQDGFEAVCRAVVEHVQRVAGHDFEVDVMMSARPDGPAFVDRMVDAGVHGFALNVEVFSEAHAARQLPLKHKFARPHLGPMIARAVERLGWGNGRVRSLIIPGLEPVENTLAGVEWLASLGCSPAISPFRPARGTALEGAAPVSAEALKAVLAGARESARRHGVLLAPTCVPCQHNTLTFPWDVAVC</sequence>
<evidence type="ECO:0000313" key="6">
    <source>
        <dbReference type="EMBL" id="MDA0140122.1"/>
    </source>
</evidence>
<dbReference type="RefSeq" id="WP_202955960.1">
    <property type="nucleotide sequence ID" value="NZ_JAPCID010000033.1"/>
</dbReference>
<reference evidence="6" key="1">
    <citation type="submission" date="2022-10" db="EMBL/GenBank/DDBJ databases">
        <title>The WGS of Solirubrobacter sp. CPCC 204708.</title>
        <authorList>
            <person name="Jiang Z."/>
        </authorList>
    </citation>
    <scope>NUCLEOTIDE SEQUENCE</scope>
    <source>
        <strain evidence="6">CPCC 204708</strain>
    </source>
</reference>
<keyword evidence="3" id="KW-0408">Iron</keyword>
<dbReference type="SMART" id="SM00729">
    <property type="entry name" value="Elp3"/>
    <property type="match status" value="1"/>
</dbReference>
<evidence type="ECO:0000256" key="1">
    <source>
        <dbReference type="ARBA" id="ARBA00022691"/>
    </source>
</evidence>
<keyword evidence="2" id="KW-0479">Metal-binding</keyword>
<feature type="domain" description="Radical SAM core" evidence="5">
    <location>
        <begin position="118"/>
        <end position="354"/>
    </location>
</feature>
<protein>
    <recommendedName>
        <fullName evidence="5">Radical SAM core domain-containing protein</fullName>
    </recommendedName>
</protein>
<dbReference type="SFLD" id="SFLDS00029">
    <property type="entry name" value="Radical_SAM"/>
    <property type="match status" value="1"/>
</dbReference>
<name>A0ABT4RNI2_9ACTN</name>
<dbReference type="CDD" id="cd01335">
    <property type="entry name" value="Radical_SAM"/>
    <property type="match status" value="1"/>
</dbReference>
<evidence type="ECO:0000313" key="7">
    <source>
        <dbReference type="Proteomes" id="UP001147700"/>
    </source>
</evidence>
<keyword evidence="4" id="KW-0411">Iron-sulfur</keyword>
<dbReference type="EMBL" id="JAPCID010000033">
    <property type="protein sequence ID" value="MDA0140122.1"/>
    <property type="molecule type" value="Genomic_DNA"/>
</dbReference>
<evidence type="ECO:0000256" key="2">
    <source>
        <dbReference type="ARBA" id="ARBA00022723"/>
    </source>
</evidence>
<gene>
    <name evidence="6" type="ORF">OJ962_21645</name>
</gene>
<comment type="caution">
    <text evidence="6">The sequence shown here is derived from an EMBL/GenBank/DDBJ whole genome shotgun (WGS) entry which is preliminary data.</text>
</comment>
<evidence type="ECO:0000256" key="4">
    <source>
        <dbReference type="ARBA" id="ARBA00023014"/>
    </source>
</evidence>
<evidence type="ECO:0000259" key="5">
    <source>
        <dbReference type="PROSITE" id="PS51918"/>
    </source>
</evidence>
<keyword evidence="1" id="KW-0949">S-adenosyl-L-methionine</keyword>
<proteinExistence type="predicted"/>
<organism evidence="6 7">
    <name type="scientific">Solirubrobacter deserti</name>
    <dbReference type="NCBI Taxonomy" id="2282478"/>
    <lineage>
        <taxon>Bacteria</taxon>
        <taxon>Bacillati</taxon>
        <taxon>Actinomycetota</taxon>
        <taxon>Thermoleophilia</taxon>
        <taxon>Solirubrobacterales</taxon>
        <taxon>Solirubrobacteraceae</taxon>
        <taxon>Solirubrobacter</taxon>
    </lineage>
</organism>
<keyword evidence="7" id="KW-1185">Reference proteome</keyword>
<dbReference type="InterPro" id="IPR013785">
    <property type="entry name" value="Aldolase_TIM"/>
</dbReference>
<dbReference type="InterPro" id="IPR007197">
    <property type="entry name" value="rSAM"/>
</dbReference>
<dbReference type="Proteomes" id="UP001147700">
    <property type="component" value="Unassembled WGS sequence"/>
</dbReference>
<dbReference type="Gene3D" id="3.20.20.70">
    <property type="entry name" value="Aldolase class I"/>
    <property type="match status" value="1"/>
</dbReference>
<accession>A0ABT4RNI2</accession>
<evidence type="ECO:0000256" key="3">
    <source>
        <dbReference type="ARBA" id="ARBA00023004"/>
    </source>
</evidence>